<proteinExistence type="inferred from homology"/>
<dbReference type="GO" id="GO:0004640">
    <property type="term" value="F:phosphoribosylanthranilate isomerase activity"/>
    <property type="evidence" value="ECO:0007669"/>
    <property type="project" value="UniProtKB-EC"/>
</dbReference>
<reference evidence="11 12" key="1">
    <citation type="submission" date="2023-10" db="EMBL/GenBank/DDBJ databases">
        <title>Roseovarius strain S88 nov., isolated from a marine algae.</title>
        <authorList>
            <person name="Lee M.W."/>
            <person name="Lee J.K."/>
            <person name="Kim J.M."/>
            <person name="Choi D.G."/>
            <person name="Baek J.H."/>
            <person name="Bayburt H."/>
            <person name="Jung J.J."/>
            <person name="Han D.M."/>
            <person name="Jeon C.O."/>
        </authorList>
    </citation>
    <scope>NUCLEOTIDE SEQUENCE [LARGE SCALE GENOMIC DNA]</scope>
    <source>
        <strain evidence="11 12">S88</strain>
    </source>
</reference>
<dbReference type="EC" id="5.3.1.24" evidence="3 9"/>
<feature type="domain" description="N-(5'phosphoribosyl) anthranilate isomerase (PRAI)" evidence="10">
    <location>
        <begin position="8"/>
        <end position="210"/>
    </location>
</feature>
<evidence type="ECO:0000256" key="3">
    <source>
        <dbReference type="ARBA" id="ARBA00012572"/>
    </source>
</evidence>
<evidence type="ECO:0000313" key="11">
    <source>
        <dbReference type="EMBL" id="WWR47574.1"/>
    </source>
</evidence>
<dbReference type="EMBL" id="CP146069">
    <property type="protein sequence ID" value="WWR47574.1"/>
    <property type="molecule type" value="Genomic_DNA"/>
</dbReference>
<keyword evidence="6 9" id="KW-0822">Tryptophan biosynthesis</keyword>
<name>A0ABZ2HHP8_9RHOB</name>
<dbReference type="InterPro" id="IPR013785">
    <property type="entry name" value="Aldolase_TIM"/>
</dbReference>
<keyword evidence="12" id="KW-1185">Reference proteome</keyword>
<accession>A0ABZ2HHP8</accession>
<gene>
    <name evidence="9" type="primary">trpF</name>
    <name evidence="11" type="ORF">RZ517_05210</name>
</gene>
<dbReference type="PANTHER" id="PTHR42894">
    <property type="entry name" value="N-(5'-PHOSPHORIBOSYL)ANTHRANILATE ISOMERASE"/>
    <property type="match status" value="1"/>
</dbReference>
<evidence type="ECO:0000256" key="6">
    <source>
        <dbReference type="ARBA" id="ARBA00022822"/>
    </source>
</evidence>
<evidence type="ECO:0000256" key="7">
    <source>
        <dbReference type="ARBA" id="ARBA00023141"/>
    </source>
</evidence>
<comment type="similarity">
    <text evidence="9">Belongs to the TrpF family.</text>
</comment>
<evidence type="ECO:0000313" key="12">
    <source>
        <dbReference type="Proteomes" id="UP001364156"/>
    </source>
</evidence>
<comment type="catalytic activity">
    <reaction evidence="1 9">
        <text>N-(5-phospho-beta-D-ribosyl)anthranilate = 1-(2-carboxyphenylamino)-1-deoxy-D-ribulose 5-phosphate</text>
        <dbReference type="Rhea" id="RHEA:21540"/>
        <dbReference type="ChEBI" id="CHEBI:18277"/>
        <dbReference type="ChEBI" id="CHEBI:58613"/>
        <dbReference type="EC" id="5.3.1.24"/>
    </reaction>
</comment>
<dbReference type="NCBIfam" id="NF002295">
    <property type="entry name" value="PRK01222.1-1"/>
    <property type="match status" value="1"/>
</dbReference>
<dbReference type="CDD" id="cd00405">
    <property type="entry name" value="PRAI"/>
    <property type="match status" value="1"/>
</dbReference>
<dbReference type="HAMAP" id="MF_00135">
    <property type="entry name" value="PRAI"/>
    <property type="match status" value="1"/>
</dbReference>
<evidence type="ECO:0000256" key="4">
    <source>
        <dbReference type="ARBA" id="ARBA00022272"/>
    </source>
</evidence>
<dbReference type="Proteomes" id="UP001364156">
    <property type="component" value="Chromosome"/>
</dbReference>
<dbReference type="RefSeq" id="WP_338550401.1">
    <property type="nucleotide sequence ID" value="NZ_CP146069.1"/>
</dbReference>
<evidence type="ECO:0000256" key="5">
    <source>
        <dbReference type="ARBA" id="ARBA00022605"/>
    </source>
</evidence>
<dbReference type="Pfam" id="PF00697">
    <property type="entry name" value="PRAI"/>
    <property type="match status" value="1"/>
</dbReference>
<organism evidence="11 12">
    <name type="scientific">Roseovarius phycicola</name>
    <dbReference type="NCBI Taxonomy" id="3080976"/>
    <lineage>
        <taxon>Bacteria</taxon>
        <taxon>Pseudomonadati</taxon>
        <taxon>Pseudomonadota</taxon>
        <taxon>Alphaproteobacteria</taxon>
        <taxon>Rhodobacterales</taxon>
        <taxon>Roseobacteraceae</taxon>
        <taxon>Roseovarius</taxon>
    </lineage>
</organism>
<evidence type="ECO:0000256" key="2">
    <source>
        <dbReference type="ARBA" id="ARBA00004664"/>
    </source>
</evidence>
<dbReference type="InterPro" id="IPR044643">
    <property type="entry name" value="TrpF_fam"/>
</dbReference>
<evidence type="ECO:0000256" key="1">
    <source>
        <dbReference type="ARBA" id="ARBA00001164"/>
    </source>
</evidence>
<dbReference type="PANTHER" id="PTHR42894:SF1">
    <property type="entry name" value="N-(5'-PHOSPHORIBOSYL)ANTHRANILATE ISOMERASE"/>
    <property type="match status" value="1"/>
</dbReference>
<dbReference type="Gene3D" id="3.20.20.70">
    <property type="entry name" value="Aldolase class I"/>
    <property type="match status" value="1"/>
</dbReference>
<comment type="pathway">
    <text evidence="2 9">Amino-acid biosynthesis; L-tryptophan biosynthesis; L-tryptophan from chorismate: step 3/5.</text>
</comment>
<evidence type="ECO:0000256" key="9">
    <source>
        <dbReference type="HAMAP-Rule" id="MF_00135"/>
    </source>
</evidence>
<evidence type="ECO:0000256" key="8">
    <source>
        <dbReference type="ARBA" id="ARBA00023235"/>
    </source>
</evidence>
<dbReference type="InterPro" id="IPR011060">
    <property type="entry name" value="RibuloseP-bd_barrel"/>
</dbReference>
<dbReference type="InterPro" id="IPR001240">
    <property type="entry name" value="PRAI_dom"/>
</dbReference>
<protein>
    <recommendedName>
        <fullName evidence="4 9">N-(5'-phosphoribosyl)anthranilate isomerase</fullName>
        <shortName evidence="9">PRAI</shortName>
        <ecNumber evidence="3 9">5.3.1.24</ecNumber>
    </recommendedName>
</protein>
<keyword evidence="8 9" id="KW-0413">Isomerase</keyword>
<keyword evidence="7 9" id="KW-0057">Aromatic amino acid biosynthesis</keyword>
<dbReference type="SUPFAM" id="SSF51366">
    <property type="entry name" value="Ribulose-phoshate binding barrel"/>
    <property type="match status" value="1"/>
</dbReference>
<keyword evidence="5 9" id="KW-0028">Amino-acid biosynthesis</keyword>
<evidence type="ECO:0000259" key="10">
    <source>
        <dbReference type="Pfam" id="PF00697"/>
    </source>
</evidence>
<sequence>MPKDIKVKLCGLTRPEDVAVAAEAGAAYVGFVFFPKSPRYVSLPQARNMALSAPIGLAKVALVVNADNATLDSLTDQVPLDMLQLHGHESPDRVLEVKKRYGLPVMKAVGVADETDLAAIDTYSEVADQILLDTKPPKDATRPGGNAVAFDWNLIAGRRWSVPWMLAGGLTVDNVAEAIQRTGANQLDLSSALESAPGVKDHAKMRAFVKAALA</sequence>